<evidence type="ECO:0000313" key="2">
    <source>
        <dbReference type="Proteomes" id="UP001204953"/>
    </source>
</evidence>
<keyword evidence="1" id="KW-0378">Hydrolase</keyword>
<dbReference type="EMBL" id="JAMZMM010000100">
    <property type="protein sequence ID" value="MCP2729220.1"/>
    <property type="molecule type" value="Genomic_DNA"/>
</dbReference>
<keyword evidence="2" id="KW-1185">Reference proteome</keyword>
<dbReference type="AlphaFoldDB" id="A0AAE3GR75"/>
<gene>
    <name evidence="1" type="ORF">NJ959_12210</name>
</gene>
<dbReference type="GO" id="GO:0004519">
    <property type="term" value="F:endonuclease activity"/>
    <property type="evidence" value="ECO:0007669"/>
    <property type="project" value="UniProtKB-KW"/>
</dbReference>
<accession>A0AAE3GR75</accession>
<name>A0AAE3GR75_9CYAN</name>
<evidence type="ECO:0000313" key="1">
    <source>
        <dbReference type="EMBL" id="MCP2729220.1"/>
    </source>
</evidence>
<dbReference type="RefSeq" id="WP_254012005.1">
    <property type="nucleotide sequence ID" value="NZ_JAMZMM010000100.1"/>
</dbReference>
<comment type="caution">
    <text evidence="1">The sequence shown here is derived from an EMBL/GenBank/DDBJ whole genome shotgun (WGS) entry which is preliminary data.</text>
</comment>
<reference evidence="1" key="1">
    <citation type="submission" date="2022-06" db="EMBL/GenBank/DDBJ databases">
        <title>New cyanobacteria of genus Symplocastrum in benthos of Lake Baikal.</title>
        <authorList>
            <person name="Sorokovikova E."/>
            <person name="Tikhonova I."/>
            <person name="Krasnopeev A."/>
            <person name="Evseev P."/>
            <person name="Gladkikh A."/>
            <person name="Belykh O."/>
        </authorList>
    </citation>
    <scope>NUCLEOTIDE SEQUENCE</scope>
    <source>
        <strain evidence="1">BBK-W-15</strain>
    </source>
</reference>
<keyword evidence="1" id="KW-0540">Nuclease</keyword>
<protein>
    <submittedName>
        <fullName evidence="1">Type I restriction endonuclease subunit R</fullName>
    </submittedName>
</protein>
<sequence>MVQTLPIAKTITSIAEFEERFNLTATDNNQFFPEWYQNLPELSDEEKESLDKIYHRFLRHRRRGKLAEGTVNLLLISPLLELAGFYDEPFFIGTEAQVEITLEDRDELLRGRIDTLVIQEELWVLVVESKQSISMAAAIPQALTYMMGNPHPEKPVYGMVTDGDLFMFIKLLKEEPPQYDFSDTFSLFLLRQNKLYDILRVLKRIGELIRHLA</sequence>
<dbReference type="Proteomes" id="UP001204953">
    <property type="component" value="Unassembled WGS sequence"/>
</dbReference>
<keyword evidence="1" id="KW-0255">Endonuclease</keyword>
<proteinExistence type="predicted"/>
<organism evidence="1 2">
    <name type="scientific">Limnofasciculus baicalensis BBK-W-15</name>
    <dbReference type="NCBI Taxonomy" id="2699891"/>
    <lineage>
        <taxon>Bacteria</taxon>
        <taxon>Bacillati</taxon>
        <taxon>Cyanobacteriota</taxon>
        <taxon>Cyanophyceae</taxon>
        <taxon>Coleofasciculales</taxon>
        <taxon>Coleofasciculaceae</taxon>
        <taxon>Limnofasciculus</taxon>
        <taxon>Limnofasciculus baicalensis</taxon>
    </lineage>
</organism>